<feature type="signal peptide" evidence="1">
    <location>
        <begin position="1"/>
        <end position="24"/>
    </location>
</feature>
<reference evidence="2 3" key="1">
    <citation type="submission" date="2019-02" db="EMBL/GenBank/DDBJ databases">
        <title>Deep-cultivation of Planctomycetes and their phenomic and genomic characterization uncovers novel biology.</title>
        <authorList>
            <person name="Wiegand S."/>
            <person name="Jogler M."/>
            <person name="Boedeker C."/>
            <person name="Pinto D."/>
            <person name="Vollmers J."/>
            <person name="Rivas-Marin E."/>
            <person name="Kohn T."/>
            <person name="Peeters S.H."/>
            <person name="Heuer A."/>
            <person name="Rast P."/>
            <person name="Oberbeckmann S."/>
            <person name="Bunk B."/>
            <person name="Jeske O."/>
            <person name="Meyerdierks A."/>
            <person name="Storesund J.E."/>
            <person name="Kallscheuer N."/>
            <person name="Luecker S."/>
            <person name="Lage O.M."/>
            <person name="Pohl T."/>
            <person name="Merkel B.J."/>
            <person name="Hornburger P."/>
            <person name="Mueller R.-W."/>
            <person name="Bruemmer F."/>
            <person name="Labrenz M."/>
            <person name="Spormann A.M."/>
            <person name="Op den Camp H."/>
            <person name="Overmann J."/>
            <person name="Amann R."/>
            <person name="Jetten M.S.M."/>
            <person name="Mascher T."/>
            <person name="Medema M.H."/>
            <person name="Devos D.P."/>
            <person name="Kaster A.-K."/>
            <person name="Ovreas L."/>
            <person name="Rohde M."/>
            <person name="Galperin M.Y."/>
            <person name="Jogler C."/>
        </authorList>
    </citation>
    <scope>NUCLEOTIDE SEQUENCE [LARGE SCALE GENOMIC DNA]</scope>
    <source>
        <strain evidence="2 3">HG15A2</strain>
    </source>
</reference>
<dbReference type="Proteomes" id="UP000319852">
    <property type="component" value="Chromosome"/>
</dbReference>
<evidence type="ECO:0000256" key="1">
    <source>
        <dbReference type="SAM" id="SignalP"/>
    </source>
</evidence>
<dbReference type="RefSeq" id="WP_145063674.1">
    <property type="nucleotide sequence ID" value="NZ_CP036263.1"/>
</dbReference>
<dbReference type="OrthoDB" id="230139at2"/>
<evidence type="ECO:0000313" key="2">
    <source>
        <dbReference type="EMBL" id="QDT01487.1"/>
    </source>
</evidence>
<dbReference type="NCBIfam" id="TIGR02595">
    <property type="entry name" value="PEP_CTERM"/>
    <property type="match status" value="1"/>
</dbReference>
<accession>A0A517N2X3</accession>
<evidence type="ECO:0000313" key="3">
    <source>
        <dbReference type="Proteomes" id="UP000319852"/>
    </source>
</evidence>
<dbReference type="InterPro" id="IPR013424">
    <property type="entry name" value="Ice-binding_C"/>
</dbReference>
<gene>
    <name evidence="2" type="ORF">HG15A2_48290</name>
</gene>
<feature type="chain" id="PRO_5021997681" description="PEP-CTERM protein-sorting domain-containing protein" evidence="1">
    <location>
        <begin position="25"/>
        <end position="497"/>
    </location>
</feature>
<dbReference type="KEGG" id="amob:HG15A2_48290"/>
<dbReference type="EMBL" id="CP036263">
    <property type="protein sequence ID" value="QDT01487.1"/>
    <property type="molecule type" value="Genomic_DNA"/>
</dbReference>
<keyword evidence="1" id="KW-0732">Signal</keyword>
<protein>
    <recommendedName>
        <fullName evidence="4">PEP-CTERM protein-sorting domain-containing protein</fullName>
    </recommendedName>
</protein>
<dbReference type="AlphaFoldDB" id="A0A517N2X3"/>
<organism evidence="2 3">
    <name type="scientific">Adhaeretor mobilis</name>
    <dbReference type="NCBI Taxonomy" id="1930276"/>
    <lineage>
        <taxon>Bacteria</taxon>
        <taxon>Pseudomonadati</taxon>
        <taxon>Planctomycetota</taxon>
        <taxon>Planctomycetia</taxon>
        <taxon>Pirellulales</taxon>
        <taxon>Lacipirellulaceae</taxon>
        <taxon>Adhaeretor</taxon>
    </lineage>
</organism>
<keyword evidence="3" id="KW-1185">Reference proteome</keyword>
<evidence type="ECO:0008006" key="4">
    <source>
        <dbReference type="Google" id="ProtNLM"/>
    </source>
</evidence>
<name>A0A517N2X3_9BACT</name>
<sequence length="497" mass="51317" precursor="true">MKKTVLGLLSIACLAVLCSSQALGQNKYIPNNDSPVDWNSAEWRGASGEFYFNPPGTSSSDHAVILGGSFSGSVIDPSDDVVINLDGEAGLGLGTKNQINYLQIARYAGIAVQTNSTTFNVLGTGSSTFQVHGNLEVGRDNFGVATYNQTGGDTDFAAGGGLTQINADNGLFEISGGTSRINRTKISGNISNVGTSATGLNKLKVSGGELTVGKGAFVDIAMFEGSTIDVTGGKFIGNGSVSDGLRIDDRSYVGAGDRRATINVSGGSMTGIDDLRGPIVNVTGGSFIVGDGLQTPGGGGPDFDRTILNVSPWVAPPGLHTEFTLSDSGKVVFPVFPNGEAAYFDVKNNADLDLSGGTVELDFTNAPPLAIGQKFTLIRASGLIEPTVSTDNIAPPPGFAWDFTNFVAPDYRLDVIAATAGIPGDFTGEGDVDGADFLTWQRGESTNGATPGDLQLFQDNYGTTASTAVATSVPEPTSALLLVIGMMFVGNRSSKKS</sequence>
<proteinExistence type="predicted"/>